<evidence type="ECO:0000256" key="2">
    <source>
        <dbReference type="ARBA" id="ARBA00022801"/>
    </source>
</evidence>
<dbReference type="InterPro" id="IPR051201">
    <property type="entry name" value="Chloro_Bact_Ser_Proteases"/>
</dbReference>
<gene>
    <name evidence="5" type="ORF">A3I24_03875</name>
</gene>
<evidence type="ECO:0000256" key="3">
    <source>
        <dbReference type="SAM" id="MobiDB-lite"/>
    </source>
</evidence>
<dbReference type="SUPFAM" id="SSF50156">
    <property type="entry name" value="PDZ domain-like"/>
    <property type="match status" value="1"/>
</dbReference>
<dbReference type="Gene3D" id="2.30.42.10">
    <property type="match status" value="1"/>
</dbReference>
<dbReference type="Proteomes" id="UP000177690">
    <property type="component" value="Unassembled WGS sequence"/>
</dbReference>
<dbReference type="STRING" id="1798409.A3I24_03875"/>
<dbReference type="InterPro" id="IPR001478">
    <property type="entry name" value="PDZ"/>
</dbReference>
<evidence type="ECO:0000259" key="4">
    <source>
        <dbReference type="Pfam" id="PF13180"/>
    </source>
</evidence>
<feature type="region of interest" description="Disordered" evidence="3">
    <location>
        <begin position="16"/>
        <end position="43"/>
    </location>
</feature>
<dbReference type="PRINTS" id="PR00834">
    <property type="entry name" value="PROTEASES2C"/>
</dbReference>
<feature type="compositionally biased region" description="Low complexity" evidence="3">
    <location>
        <begin position="26"/>
        <end position="42"/>
    </location>
</feature>
<name>A0A1G1ZPX0_9BACT</name>
<keyword evidence="1" id="KW-0645">Protease</keyword>
<reference evidence="5 6" key="1">
    <citation type="journal article" date="2016" name="Nat. Commun.">
        <title>Thousands of microbial genomes shed light on interconnected biogeochemical processes in an aquifer system.</title>
        <authorList>
            <person name="Anantharaman K."/>
            <person name="Brown C.T."/>
            <person name="Hug L.A."/>
            <person name="Sharon I."/>
            <person name="Castelle C.J."/>
            <person name="Probst A.J."/>
            <person name="Thomas B.C."/>
            <person name="Singh A."/>
            <person name="Wilkins M.J."/>
            <person name="Karaoz U."/>
            <person name="Brodie E.L."/>
            <person name="Williams K.H."/>
            <person name="Hubbard S.S."/>
            <person name="Banfield J.F."/>
        </authorList>
    </citation>
    <scope>NUCLEOTIDE SEQUENCE [LARGE SCALE GENOMIC DNA]</scope>
</reference>
<dbReference type="Pfam" id="PF13365">
    <property type="entry name" value="Trypsin_2"/>
    <property type="match status" value="1"/>
</dbReference>
<dbReference type="PANTHER" id="PTHR43343">
    <property type="entry name" value="PEPTIDASE S12"/>
    <property type="match status" value="1"/>
</dbReference>
<dbReference type="SUPFAM" id="SSF50494">
    <property type="entry name" value="Trypsin-like serine proteases"/>
    <property type="match status" value="1"/>
</dbReference>
<dbReference type="EMBL" id="MHJL01000038">
    <property type="protein sequence ID" value="OGY66664.1"/>
    <property type="molecule type" value="Genomic_DNA"/>
</dbReference>
<dbReference type="Pfam" id="PF13180">
    <property type="entry name" value="PDZ_2"/>
    <property type="match status" value="1"/>
</dbReference>
<comment type="caution">
    <text evidence="5">The sequence shown here is derived from an EMBL/GenBank/DDBJ whole genome shotgun (WGS) entry which is preliminary data.</text>
</comment>
<sequence>MMAVLTLSGFSLFTQEAPSTPTTESKPVPTVPAAEPVPANPEAKPKIDRSIELYNEYQFASVDIVTTVETEIGKQAWLGAGCFIDKDQYKNIVSLKENEALVITVSHVVKNEKDKLIKIGGHNFIKILNYKYEVTLKSKKRKYNAELVGWNLRNDTAILKVKDIDKNDFKVAKIGNSNNLSVGQKIYVIGSPYGISNTITDGIISQLHQRLDHLYIEDWIQITAPINPGNSGGVLINDAGEIVGIISAGIRGADGMGYAVPINLANIPQLLKGEVKRGIFGAEAMIENFSRMGEANKPKIQDLLELYDSTGIDDPTTLDTLYKNTVKKYAIVTQLKKDKPADKSGIKKGDIIVKVAGKDIENGMDLRITLINHFNGQADKPIEIDLLRINGTNVQPIKIFVTLEEEKDEDKDD</sequence>
<organism evidence="5 6">
    <name type="scientific">Candidatus Harrisonbacteria bacterium RIFCSPLOWO2_02_FULL_41_13b</name>
    <dbReference type="NCBI Taxonomy" id="1798409"/>
    <lineage>
        <taxon>Bacteria</taxon>
        <taxon>Candidatus Harrisoniibacteriota</taxon>
    </lineage>
</organism>
<dbReference type="InterPro" id="IPR036034">
    <property type="entry name" value="PDZ_sf"/>
</dbReference>
<dbReference type="GO" id="GO:0006508">
    <property type="term" value="P:proteolysis"/>
    <property type="evidence" value="ECO:0007669"/>
    <property type="project" value="UniProtKB-KW"/>
</dbReference>
<dbReference type="InterPro" id="IPR001940">
    <property type="entry name" value="Peptidase_S1C"/>
</dbReference>
<dbReference type="PANTHER" id="PTHR43343:SF3">
    <property type="entry name" value="PROTEASE DO-LIKE 8, CHLOROPLASTIC"/>
    <property type="match status" value="1"/>
</dbReference>
<evidence type="ECO:0000256" key="1">
    <source>
        <dbReference type="ARBA" id="ARBA00022670"/>
    </source>
</evidence>
<feature type="compositionally biased region" description="Polar residues" evidence="3">
    <location>
        <begin position="16"/>
        <end position="25"/>
    </location>
</feature>
<dbReference type="AlphaFoldDB" id="A0A1G1ZPX0"/>
<protein>
    <recommendedName>
        <fullName evidence="4">PDZ domain-containing protein</fullName>
    </recommendedName>
</protein>
<evidence type="ECO:0000313" key="6">
    <source>
        <dbReference type="Proteomes" id="UP000177690"/>
    </source>
</evidence>
<proteinExistence type="predicted"/>
<dbReference type="InterPro" id="IPR009003">
    <property type="entry name" value="Peptidase_S1_PA"/>
</dbReference>
<dbReference type="GO" id="GO:0004252">
    <property type="term" value="F:serine-type endopeptidase activity"/>
    <property type="evidence" value="ECO:0007669"/>
    <property type="project" value="InterPro"/>
</dbReference>
<feature type="domain" description="PDZ" evidence="4">
    <location>
        <begin position="328"/>
        <end position="377"/>
    </location>
</feature>
<keyword evidence="2" id="KW-0378">Hydrolase</keyword>
<dbReference type="Gene3D" id="2.40.10.120">
    <property type="match status" value="1"/>
</dbReference>
<evidence type="ECO:0000313" key="5">
    <source>
        <dbReference type="EMBL" id="OGY66664.1"/>
    </source>
</evidence>
<accession>A0A1G1ZPX0</accession>